<evidence type="ECO:0008006" key="4">
    <source>
        <dbReference type="Google" id="ProtNLM"/>
    </source>
</evidence>
<dbReference type="EMBL" id="AP025739">
    <property type="protein sequence ID" value="BDI32542.1"/>
    <property type="molecule type" value="Genomic_DNA"/>
</dbReference>
<dbReference type="PANTHER" id="PTHR33321:SF12">
    <property type="entry name" value="PLANT BASIC SECRETORY PROTEIN (BSP) FAMILY PROTEIN"/>
    <property type="match status" value="1"/>
</dbReference>
<proteinExistence type="predicted"/>
<dbReference type="Gene3D" id="2.60.120.260">
    <property type="entry name" value="Galactose-binding domain-like"/>
    <property type="match status" value="1"/>
</dbReference>
<sequence length="377" mass="40736">MKSITAIRGAAWSTLPALLITMSGSATLQASAASSTVQASIYSTMPSTTAHSPQMALDGNPSTYFKSVYDMGDGDTFLVVLSQPVPLRSLHIVTGGADGKDEVTNGVAETSPDGAVFRKAAAFGADGVADAKLGGQPIKSIRIHLNEGAHLPALLIREITIGSPVKISDVRLAPGRGFVDLSQAPDMEDWAKRAEIGMEDFWPKTAYMLRSDGFISPNMVNVVYKTGPDVTGVAATGGGVMTINTKWCREHDDDTGLAVHEMTHMIQATPYEPVWLVEGTADYIRWVKFEPQNFHPRINVKTAKYSDSYQTTATFLGWCENHYGDGLVTKLNDAVRYGKYSDDLFQKYCGKDVNALWAEFIAAYQADPSKILAKPAA</sequence>
<accession>A0A9N7L709</accession>
<protein>
    <recommendedName>
        <fullName evidence="4">F5/8 type C domain-containing protein</fullName>
    </recommendedName>
</protein>
<dbReference type="KEGG" id="ccot:CCAX7_45930"/>
<evidence type="ECO:0000313" key="2">
    <source>
        <dbReference type="EMBL" id="BDI32542.1"/>
    </source>
</evidence>
<dbReference type="InterPro" id="IPR008979">
    <property type="entry name" value="Galactose-bd-like_sf"/>
</dbReference>
<feature type="chain" id="PRO_5040191309" description="F5/8 type C domain-containing protein" evidence="1">
    <location>
        <begin position="33"/>
        <end position="377"/>
    </location>
</feature>
<gene>
    <name evidence="2" type="ORF">CCAX7_45930</name>
</gene>
<reference evidence="2 3" key="1">
    <citation type="journal article" date="2019" name="Int. J. Syst. Evol. Microbiol.">
        <title>Capsulimonas corticalis gen. nov., sp. nov., an aerobic capsulated bacterium, of a novel bacterial order, Capsulimonadales ord. nov., of the class Armatimonadia of the phylum Armatimonadetes.</title>
        <authorList>
            <person name="Li J."/>
            <person name="Kudo C."/>
            <person name="Tonouchi A."/>
        </authorList>
    </citation>
    <scope>NUCLEOTIDE SEQUENCE [LARGE SCALE GENOMIC DNA]</scope>
    <source>
        <strain evidence="2 3">AX-7</strain>
    </source>
</reference>
<dbReference type="InterPro" id="IPR007541">
    <property type="entry name" value="Uncharacterised_BSP"/>
</dbReference>
<dbReference type="AlphaFoldDB" id="A0A9N7L709"/>
<keyword evidence="3" id="KW-1185">Reference proteome</keyword>
<feature type="signal peptide" evidence="1">
    <location>
        <begin position="1"/>
        <end position="32"/>
    </location>
</feature>
<name>A0A9N7L709_9BACT</name>
<keyword evidence="1" id="KW-0732">Signal</keyword>
<dbReference type="RefSeq" id="WP_119324629.1">
    <property type="nucleotide sequence ID" value="NZ_AP025739.1"/>
</dbReference>
<evidence type="ECO:0000313" key="3">
    <source>
        <dbReference type="Proteomes" id="UP000287394"/>
    </source>
</evidence>
<dbReference type="Pfam" id="PF04450">
    <property type="entry name" value="BSP"/>
    <property type="match status" value="1"/>
</dbReference>
<dbReference type="PANTHER" id="PTHR33321">
    <property type="match status" value="1"/>
</dbReference>
<evidence type="ECO:0000256" key="1">
    <source>
        <dbReference type="SAM" id="SignalP"/>
    </source>
</evidence>
<dbReference type="Proteomes" id="UP000287394">
    <property type="component" value="Chromosome"/>
</dbReference>
<organism evidence="2 3">
    <name type="scientific">Capsulimonas corticalis</name>
    <dbReference type="NCBI Taxonomy" id="2219043"/>
    <lineage>
        <taxon>Bacteria</taxon>
        <taxon>Bacillati</taxon>
        <taxon>Armatimonadota</taxon>
        <taxon>Armatimonadia</taxon>
        <taxon>Capsulimonadales</taxon>
        <taxon>Capsulimonadaceae</taxon>
        <taxon>Capsulimonas</taxon>
    </lineage>
</organism>
<dbReference type="SUPFAM" id="SSF49785">
    <property type="entry name" value="Galactose-binding domain-like"/>
    <property type="match status" value="1"/>
</dbReference>
<dbReference type="OrthoDB" id="211588at2"/>